<dbReference type="GO" id="GO:0005886">
    <property type="term" value="C:plasma membrane"/>
    <property type="evidence" value="ECO:0007669"/>
    <property type="project" value="UniProtKB-SubCell"/>
</dbReference>
<comment type="subcellular location">
    <subcellularLocation>
        <location evidence="1">Cell membrane</location>
        <topology evidence="1">Multi-pass membrane protein</topology>
    </subcellularLocation>
</comment>
<evidence type="ECO:0000256" key="2">
    <source>
        <dbReference type="ARBA" id="ARBA00022475"/>
    </source>
</evidence>
<feature type="transmembrane region" description="Helical" evidence="6">
    <location>
        <begin position="12"/>
        <end position="30"/>
    </location>
</feature>
<feature type="transmembrane region" description="Helical" evidence="6">
    <location>
        <begin position="359"/>
        <end position="383"/>
    </location>
</feature>
<dbReference type="EMBL" id="VSSQ01000352">
    <property type="protein sequence ID" value="MPL92244.1"/>
    <property type="molecule type" value="Genomic_DNA"/>
</dbReference>
<keyword evidence="2" id="KW-1003">Cell membrane</keyword>
<evidence type="ECO:0000256" key="3">
    <source>
        <dbReference type="ARBA" id="ARBA00022692"/>
    </source>
</evidence>
<feature type="transmembrane region" description="Helical" evidence="6">
    <location>
        <begin position="286"/>
        <end position="303"/>
    </location>
</feature>
<feature type="transmembrane region" description="Helical" evidence="6">
    <location>
        <begin position="395"/>
        <end position="424"/>
    </location>
</feature>
<sequence>MELGRRDLLWNYGASFMRVASALIILPLILKMLSTEDYGLWSIMLSIKAITELLDFGFSPTFSRAVTYVYSGAKSLKAVGFDPVVEGGEVNYSLLGGLIKAVKRFYGGVAIILLLFLGSAGILYLEHLLSGYGGDLMMARISWYAYGALLCYQFYTYYYDSMLVGRGMIRRARQIVVLSQTLHIVVASIMLSLGYGIISMVAGQVVSVLVNRILAYKAFYDNKTLSDLRSASPYDWRVTLRNLWSTAYKSGLTGLSWIISNRMLAAFAGLYIPLSVIGDYGLSKQVAEITYTLSVVWFVTFYPKITQHKISNNKQQLRRMYFKALFIASAVFIVCLSGVLLLGDFLLNFIGSQTHFISLWLLILLMFSALFDGFTYISTSLLLAGNEVPHYKAQLLTAIFTVILLFLFLHFTDLGIIAIVLVPFGSNLLYNHWKWASVVITSFKKETD</sequence>
<organism evidence="7">
    <name type="scientific">bioreactor metagenome</name>
    <dbReference type="NCBI Taxonomy" id="1076179"/>
    <lineage>
        <taxon>unclassified sequences</taxon>
        <taxon>metagenomes</taxon>
        <taxon>ecological metagenomes</taxon>
    </lineage>
</organism>
<keyword evidence="3 6" id="KW-0812">Transmembrane</keyword>
<reference evidence="7" key="1">
    <citation type="submission" date="2019-08" db="EMBL/GenBank/DDBJ databases">
        <authorList>
            <person name="Kucharzyk K."/>
            <person name="Murdoch R.W."/>
            <person name="Higgins S."/>
            <person name="Loffler F."/>
        </authorList>
    </citation>
    <scope>NUCLEOTIDE SEQUENCE</scope>
</reference>
<dbReference type="PANTHER" id="PTHR30250">
    <property type="entry name" value="PST FAMILY PREDICTED COLANIC ACID TRANSPORTER"/>
    <property type="match status" value="1"/>
</dbReference>
<accession>A0A644VLE5</accession>
<feature type="transmembrane region" description="Helical" evidence="6">
    <location>
        <begin position="137"/>
        <end position="155"/>
    </location>
</feature>
<evidence type="ECO:0000256" key="5">
    <source>
        <dbReference type="ARBA" id="ARBA00023136"/>
    </source>
</evidence>
<dbReference type="AlphaFoldDB" id="A0A644VLE5"/>
<protein>
    <recommendedName>
        <fullName evidence="8">Polysaccharide biosynthesis protein C-terminal domain-containing protein</fullName>
    </recommendedName>
</protein>
<dbReference type="InterPro" id="IPR048122">
    <property type="entry name" value="WZX-like"/>
</dbReference>
<feature type="transmembrane region" description="Helical" evidence="6">
    <location>
        <begin position="105"/>
        <end position="125"/>
    </location>
</feature>
<feature type="transmembrane region" description="Helical" evidence="6">
    <location>
        <begin position="175"/>
        <end position="195"/>
    </location>
</feature>
<gene>
    <name evidence="7" type="ORF">SDC9_38341</name>
</gene>
<evidence type="ECO:0008006" key="8">
    <source>
        <dbReference type="Google" id="ProtNLM"/>
    </source>
</evidence>
<dbReference type="PANTHER" id="PTHR30250:SF26">
    <property type="entry name" value="PSMA PROTEIN"/>
    <property type="match status" value="1"/>
</dbReference>
<evidence type="ECO:0000256" key="4">
    <source>
        <dbReference type="ARBA" id="ARBA00022989"/>
    </source>
</evidence>
<dbReference type="NCBIfam" id="NF041503">
    <property type="entry name" value="WZX_like"/>
    <property type="match status" value="1"/>
</dbReference>
<evidence type="ECO:0000313" key="7">
    <source>
        <dbReference type="EMBL" id="MPL92244.1"/>
    </source>
</evidence>
<proteinExistence type="predicted"/>
<comment type="caution">
    <text evidence="7">The sequence shown here is derived from an EMBL/GenBank/DDBJ whole genome shotgun (WGS) entry which is preliminary data.</text>
</comment>
<keyword evidence="5 6" id="KW-0472">Membrane</keyword>
<feature type="transmembrane region" description="Helical" evidence="6">
    <location>
        <begin position="324"/>
        <end position="347"/>
    </location>
</feature>
<evidence type="ECO:0000256" key="1">
    <source>
        <dbReference type="ARBA" id="ARBA00004651"/>
    </source>
</evidence>
<dbReference type="InterPro" id="IPR050833">
    <property type="entry name" value="Poly_Biosynth_Transport"/>
</dbReference>
<name>A0A644VLE5_9ZZZZ</name>
<evidence type="ECO:0000256" key="6">
    <source>
        <dbReference type="SAM" id="Phobius"/>
    </source>
</evidence>
<keyword evidence="4 6" id="KW-1133">Transmembrane helix</keyword>